<sequence length="154" mass="16983">MHLPSFIAKAHLVSLQSYESTNGQNAITYPTTTTSIDGSVPRNITWDPTTNGTVTLVLLKGFPKDLKHIGTIAAKIPNNGSYLWDIPKSLEDSRKMPERHKYGLKIFDDVTNTFEYSPPFDIEVPGSTYVPGVPLVLVAVKGKGAAKEKRWRAV</sequence>
<organism evidence="3 4">
    <name type="scientific">Choiromyces venosus 120613-1</name>
    <dbReference type="NCBI Taxonomy" id="1336337"/>
    <lineage>
        <taxon>Eukaryota</taxon>
        <taxon>Fungi</taxon>
        <taxon>Dikarya</taxon>
        <taxon>Ascomycota</taxon>
        <taxon>Pezizomycotina</taxon>
        <taxon>Pezizomycetes</taxon>
        <taxon>Pezizales</taxon>
        <taxon>Tuberaceae</taxon>
        <taxon>Choiromyces</taxon>
    </lineage>
</organism>
<evidence type="ECO:0000313" key="4">
    <source>
        <dbReference type="Proteomes" id="UP000276215"/>
    </source>
</evidence>
<dbReference type="InterPro" id="IPR052982">
    <property type="entry name" value="SRP1/TIP1-like"/>
</dbReference>
<accession>A0A3N4IZM7</accession>
<dbReference type="InterPro" id="IPR018466">
    <property type="entry name" value="Kre9/Knh1-like_N"/>
</dbReference>
<dbReference type="Pfam" id="PF10342">
    <property type="entry name" value="Kre9_KNH"/>
    <property type="match status" value="1"/>
</dbReference>
<feature type="domain" description="Yeast cell wall synthesis Kre9/Knh1-like N-terminal" evidence="2">
    <location>
        <begin position="30"/>
        <end position="122"/>
    </location>
</feature>
<dbReference type="Proteomes" id="UP000276215">
    <property type="component" value="Unassembled WGS sequence"/>
</dbReference>
<reference evidence="3 4" key="1">
    <citation type="journal article" date="2018" name="Nat. Ecol. Evol.">
        <title>Pezizomycetes genomes reveal the molecular basis of ectomycorrhizal truffle lifestyle.</title>
        <authorList>
            <person name="Murat C."/>
            <person name="Payen T."/>
            <person name="Noel B."/>
            <person name="Kuo A."/>
            <person name="Morin E."/>
            <person name="Chen J."/>
            <person name="Kohler A."/>
            <person name="Krizsan K."/>
            <person name="Balestrini R."/>
            <person name="Da Silva C."/>
            <person name="Montanini B."/>
            <person name="Hainaut M."/>
            <person name="Levati E."/>
            <person name="Barry K.W."/>
            <person name="Belfiori B."/>
            <person name="Cichocki N."/>
            <person name="Clum A."/>
            <person name="Dockter R.B."/>
            <person name="Fauchery L."/>
            <person name="Guy J."/>
            <person name="Iotti M."/>
            <person name="Le Tacon F."/>
            <person name="Lindquist E.A."/>
            <person name="Lipzen A."/>
            <person name="Malagnac F."/>
            <person name="Mello A."/>
            <person name="Molinier V."/>
            <person name="Miyauchi S."/>
            <person name="Poulain J."/>
            <person name="Riccioni C."/>
            <person name="Rubini A."/>
            <person name="Sitrit Y."/>
            <person name="Splivallo R."/>
            <person name="Traeger S."/>
            <person name="Wang M."/>
            <person name="Zifcakova L."/>
            <person name="Wipf D."/>
            <person name="Zambonelli A."/>
            <person name="Paolocci F."/>
            <person name="Nowrousian M."/>
            <person name="Ottonello S."/>
            <person name="Baldrian P."/>
            <person name="Spatafora J.W."/>
            <person name="Henrissat B."/>
            <person name="Nagy L.G."/>
            <person name="Aury J.M."/>
            <person name="Wincker P."/>
            <person name="Grigoriev I.V."/>
            <person name="Bonfante P."/>
            <person name="Martin F.M."/>
        </authorList>
    </citation>
    <scope>NUCLEOTIDE SEQUENCE [LARGE SCALE GENOMIC DNA]</scope>
    <source>
        <strain evidence="3 4">120613-1</strain>
    </source>
</reference>
<dbReference type="PANTHER" id="PTHR40633">
    <property type="entry name" value="MATRIX PROTEIN, PUTATIVE (AFU_ORTHOLOGUE AFUA_8G05410)-RELATED"/>
    <property type="match status" value="1"/>
</dbReference>
<name>A0A3N4IZM7_9PEZI</name>
<dbReference type="OrthoDB" id="4094614at2759"/>
<protein>
    <recommendedName>
        <fullName evidence="2">Yeast cell wall synthesis Kre9/Knh1-like N-terminal domain-containing protein</fullName>
    </recommendedName>
</protein>
<evidence type="ECO:0000313" key="3">
    <source>
        <dbReference type="EMBL" id="RPA91326.1"/>
    </source>
</evidence>
<dbReference type="EMBL" id="ML120499">
    <property type="protein sequence ID" value="RPA91326.1"/>
    <property type="molecule type" value="Genomic_DNA"/>
</dbReference>
<gene>
    <name evidence="3" type="ORF">L873DRAFT_1848334</name>
</gene>
<keyword evidence="4" id="KW-1185">Reference proteome</keyword>
<evidence type="ECO:0000256" key="1">
    <source>
        <dbReference type="ARBA" id="ARBA00022729"/>
    </source>
</evidence>
<evidence type="ECO:0000259" key="2">
    <source>
        <dbReference type="Pfam" id="PF10342"/>
    </source>
</evidence>
<dbReference type="PANTHER" id="PTHR40633:SF1">
    <property type="entry name" value="GPI ANCHORED SERINE-THREONINE RICH PROTEIN (AFU_ORTHOLOGUE AFUA_1G03630)"/>
    <property type="match status" value="1"/>
</dbReference>
<dbReference type="AlphaFoldDB" id="A0A3N4IZM7"/>
<keyword evidence="1" id="KW-0732">Signal</keyword>
<proteinExistence type="predicted"/>